<dbReference type="PANTHER" id="PTHR30005">
    <property type="entry name" value="EXOPOLYPHOSPHATASE"/>
    <property type="match status" value="1"/>
</dbReference>
<dbReference type="InterPro" id="IPR043129">
    <property type="entry name" value="ATPase_NBD"/>
</dbReference>
<reference evidence="4" key="1">
    <citation type="submission" date="2016-06" db="EMBL/GenBank/DDBJ databases">
        <authorList>
            <person name="de Vries S.P.W."/>
            <person name="Hadjirin N.F."/>
            <person name="Lay E.M."/>
            <person name="Zadoks R.N."/>
            <person name="Peacock S.J."/>
            <person name="Parkhill J."/>
            <person name="Grant A.J."/>
            <person name="Mcdougall S."/>
            <person name="Holmes M.A."/>
        </authorList>
    </citation>
    <scope>NUCLEOTIDE SEQUENCE [LARGE SCALE GENOMIC DNA]</scope>
    <source>
        <strain evidence="4">NZ1587</strain>
    </source>
</reference>
<dbReference type="Pfam" id="PF02541">
    <property type="entry name" value="Ppx-GppA"/>
    <property type="match status" value="1"/>
</dbReference>
<feature type="domain" description="Ppx/GppA phosphatase N-terminal" evidence="2">
    <location>
        <begin position="25"/>
        <end position="295"/>
    </location>
</feature>
<dbReference type="Gene3D" id="3.30.420.150">
    <property type="entry name" value="Exopolyphosphatase. Domain 2"/>
    <property type="match status" value="1"/>
</dbReference>
<comment type="caution">
    <text evidence="3">The sequence shown here is derived from an EMBL/GenBank/DDBJ whole genome shotgun (WGS) entry which is preliminary data.</text>
</comment>
<dbReference type="AlphaFoldDB" id="A0A1L8MKT6"/>
<evidence type="ECO:0000259" key="2">
    <source>
        <dbReference type="Pfam" id="PF02541"/>
    </source>
</evidence>
<dbReference type="InterPro" id="IPR003695">
    <property type="entry name" value="Ppx_GppA_N"/>
</dbReference>
<dbReference type="CDD" id="cd24052">
    <property type="entry name" value="ASKHA_NBD_HpPPX-GppA-like"/>
    <property type="match status" value="1"/>
</dbReference>
<proteinExistence type="inferred from homology"/>
<name>A0A1L8MKT6_9STRE</name>
<gene>
    <name evidence="3" type="ORF">A9Q68_09470</name>
</gene>
<dbReference type="Gene3D" id="3.30.420.40">
    <property type="match status" value="1"/>
</dbReference>
<sequence>MNIAIIDIGSNTIRMNIYHLEGKDYSILFTKKYTASLASYVEDDQLNKDGVETLKTTLKSIQKVTTFVKLDAVHFFATASLRNVSNQDAVIKEVKDELDITIDLLKQSEEARLGHIGIEEVYGHSDGLSIDIGGGSTEIAIFKDEAIVKDFNLSDGSLSFYKKYVDDILPSQDECNQMSEKVKKTLKKTSDKLPNFDTIIGIGGSVRAIGKVIQKNEDNDSPLEFSLDQLKTLSKKLLKKDKKTMVNVFKVAPDRVHTLTPGVIILMEVCKDFGIKTIRISNKGIREGYLINSLKEMKNSSKA</sequence>
<protein>
    <submittedName>
        <fullName evidence="3">Exopolyphosphatase</fullName>
    </submittedName>
</protein>
<dbReference type="SUPFAM" id="SSF53067">
    <property type="entry name" value="Actin-like ATPase domain"/>
    <property type="match status" value="2"/>
</dbReference>
<dbReference type="RefSeq" id="WP_071794463.1">
    <property type="nucleotide sequence ID" value="NZ_LZDD01000003.1"/>
</dbReference>
<dbReference type="OrthoDB" id="9807195at2"/>
<dbReference type="GO" id="GO:0006357">
    <property type="term" value="P:regulation of transcription by RNA polymerase II"/>
    <property type="evidence" value="ECO:0007669"/>
    <property type="project" value="TreeGrafter"/>
</dbReference>
<accession>A0A1L8MKT6</accession>
<organism evidence="3 4">
    <name type="scientific">Streptococcus bovimastitidis</name>
    <dbReference type="NCBI Taxonomy" id="1856638"/>
    <lineage>
        <taxon>Bacteria</taxon>
        <taxon>Bacillati</taxon>
        <taxon>Bacillota</taxon>
        <taxon>Bacilli</taxon>
        <taxon>Lactobacillales</taxon>
        <taxon>Streptococcaceae</taxon>
        <taxon>Streptococcus</taxon>
    </lineage>
</organism>
<dbReference type="EMBL" id="LZDD01000003">
    <property type="protein sequence ID" value="OJF71400.1"/>
    <property type="molecule type" value="Genomic_DNA"/>
</dbReference>
<evidence type="ECO:0000256" key="1">
    <source>
        <dbReference type="ARBA" id="ARBA00007125"/>
    </source>
</evidence>
<dbReference type="PANTHER" id="PTHR30005:SF0">
    <property type="entry name" value="RETROGRADE REGULATION PROTEIN 2"/>
    <property type="match status" value="1"/>
</dbReference>
<comment type="similarity">
    <text evidence="1">Belongs to the GppA/Ppx family.</text>
</comment>
<evidence type="ECO:0000313" key="4">
    <source>
        <dbReference type="Proteomes" id="UP000182015"/>
    </source>
</evidence>
<keyword evidence="4" id="KW-1185">Reference proteome</keyword>
<evidence type="ECO:0000313" key="3">
    <source>
        <dbReference type="EMBL" id="OJF71400.1"/>
    </source>
</evidence>
<dbReference type="STRING" id="1856638.A9Q68_09470"/>
<dbReference type="InterPro" id="IPR050273">
    <property type="entry name" value="GppA/Ppx_hydrolase"/>
</dbReference>
<dbReference type="Proteomes" id="UP000182015">
    <property type="component" value="Unassembled WGS sequence"/>
</dbReference>